<proteinExistence type="predicted"/>
<reference evidence="1" key="1">
    <citation type="submission" date="2023-10" db="EMBL/GenBank/DDBJ databases">
        <title>Genome assembly of Pristionchus species.</title>
        <authorList>
            <person name="Yoshida K."/>
            <person name="Sommer R.J."/>
        </authorList>
    </citation>
    <scope>NUCLEOTIDE SEQUENCE</scope>
    <source>
        <strain evidence="1">RS0144</strain>
    </source>
</reference>
<protein>
    <submittedName>
        <fullName evidence="1">Uncharacterized protein</fullName>
    </submittedName>
</protein>
<evidence type="ECO:0000313" key="2">
    <source>
        <dbReference type="Proteomes" id="UP001432027"/>
    </source>
</evidence>
<organism evidence="1 2">
    <name type="scientific">Pristionchus entomophagus</name>
    <dbReference type="NCBI Taxonomy" id="358040"/>
    <lineage>
        <taxon>Eukaryota</taxon>
        <taxon>Metazoa</taxon>
        <taxon>Ecdysozoa</taxon>
        <taxon>Nematoda</taxon>
        <taxon>Chromadorea</taxon>
        <taxon>Rhabditida</taxon>
        <taxon>Rhabditina</taxon>
        <taxon>Diplogasteromorpha</taxon>
        <taxon>Diplogasteroidea</taxon>
        <taxon>Neodiplogasteridae</taxon>
        <taxon>Pristionchus</taxon>
    </lineage>
</organism>
<comment type="caution">
    <text evidence="1">The sequence shown here is derived from an EMBL/GenBank/DDBJ whole genome shotgun (WGS) entry which is preliminary data.</text>
</comment>
<dbReference type="AlphaFoldDB" id="A0AAV5TV92"/>
<name>A0AAV5TV92_9BILA</name>
<accession>A0AAV5TV92</accession>
<sequence length="105" mass="12124">MVILFSTICNHQLNLPPRNLSILRNFAQNVRNVYLGFGIFAQELCNLRKIMLEGECKLEKFTVRAEREMGKSFVKECFGVTIEEVRNDSGKISTMIYRTSDESIE</sequence>
<gene>
    <name evidence="1" type="ORF">PENTCL1PPCAC_20544</name>
</gene>
<feature type="non-terminal residue" evidence="1">
    <location>
        <position position="105"/>
    </location>
</feature>
<dbReference type="Proteomes" id="UP001432027">
    <property type="component" value="Unassembled WGS sequence"/>
</dbReference>
<dbReference type="EMBL" id="BTSX01000005">
    <property type="protein sequence ID" value="GMS98369.1"/>
    <property type="molecule type" value="Genomic_DNA"/>
</dbReference>
<keyword evidence="2" id="KW-1185">Reference proteome</keyword>
<evidence type="ECO:0000313" key="1">
    <source>
        <dbReference type="EMBL" id="GMS98369.1"/>
    </source>
</evidence>